<feature type="domain" description="Exoribonuclease phosphorolytic" evidence="10">
    <location>
        <begin position="274"/>
        <end position="322"/>
    </location>
</feature>
<feature type="compositionally biased region" description="Acidic residues" evidence="7">
    <location>
        <begin position="558"/>
        <end position="570"/>
    </location>
</feature>
<protein>
    <submittedName>
        <fullName evidence="11">Uncharacterized protein</fullName>
    </submittedName>
</protein>
<reference evidence="11" key="1">
    <citation type="submission" date="2021-01" db="EMBL/GenBank/DDBJ databases">
        <authorList>
            <person name="Corre E."/>
            <person name="Pelletier E."/>
            <person name="Niang G."/>
            <person name="Scheremetjew M."/>
            <person name="Finn R."/>
            <person name="Kale V."/>
            <person name="Holt S."/>
            <person name="Cochrane G."/>
            <person name="Meng A."/>
            <person name="Brown T."/>
            <person name="Cohen L."/>
        </authorList>
    </citation>
    <scope>NUCLEOTIDE SEQUENCE</scope>
    <source>
        <strain evidence="11">Pop2</strain>
    </source>
</reference>
<dbReference type="InterPro" id="IPR027408">
    <property type="entry name" value="PNPase/RNase_PH_dom_sf"/>
</dbReference>
<dbReference type="InterPro" id="IPR050590">
    <property type="entry name" value="Exosome_comp_Rrp42_subfam"/>
</dbReference>
<evidence type="ECO:0000256" key="2">
    <source>
        <dbReference type="ARBA" id="ARBA00004496"/>
    </source>
</evidence>
<feature type="region of interest" description="Disordered" evidence="7">
    <location>
        <begin position="459"/>
        <end position="570"/>
    </location>
</feature>
<evidence type="ECO:0000256" key="8">
    <source>
        <dbReference type="SAM" id="SignalP"/>
    </source>
</evidence>
<feature type="compositionally biased region" description="Acidic residues" evidence="7">
    <location>
        <begin position="513"/>
        <end position="524"/>
    </location>
</feature>
<comment type="subcellular location">
    <subcellularLocation>
        <location evidence="2">Cytoplasm</location>
    </subcellularLocation>
    <subcellularLocation>
        <location evidence="1">Nucleus</location>
    </subcellularLocation>
</comment>
<evidence type="ECO:0000259" key="9">
    <source>
        <dbReference type="Pfam" id="PF01138"/>
    </source>
</evidence>
<dbReference type="GO" id="GO:0071028">
    <property type="term" value="P:nuclear mRNA surveillance"/>
    <property type="evidence" value="ECO:0007669"/>
    <property type="project" value="TreeGrafter"/>
</dbReference>
<dbReference type="CDD" id="cd11368">
    <property type="entry name" value="RNase_PH_RRP45"/>
    <property type="match status" value="1"/>
</dbReference>
<keyword evidence="4" id="KW-0963">Cytoplasm</keyword>
<keyword evidence="6" id="KW-0539">Nucleus</keyword>
<evidence type="ECO:0000313" key="11">
    <source>
        <dbReference type="EMBL" id="CAD9338554.1"/>
    </source>
</evidence>
<dbReference type="Pfam" id="PF03725">
    <property type="entry name" value="RNase_PH_C"/>
    <property type="match status" value="1"/>
</dbReference>
<feature type="compositionally biased region" description="Polar residues" evidence="7">
    <location>
        <begin position="525"/>
        <end position="538"/>
    </location>
</feature>
<dbReference type="GO" id="GO:0000177">
    <property type="term" value="C:cytoplasmic exosome (RNase complex)"/>
    <property type="evidence" value="ECO:0007669"/>
    <property type="project" value="TreeGrafter"/>
</dbReference>
<dbReference type="EMBL" id="HBGN01023968">
    <property type="protein sequence ID" value="CAD9338554.1"/>
    <property type="molecule type" value="Transcribed_RNA"/>
</dbReference>
<dbReference type="InterPro" id="IPR036345">
    <property type="entry name" value="ExoRNase_PH_dom2_sf"/>
</dbReference>
<feature type="compositionally biased region" description="Basic and acidic residues" evidence="7">
    <location>
        <begin position="539"/>
        <end position="557"/>
    </location>
</feature>
<feature type="region of interest" description="Disordered" evidence="7">
    <location>
        <begin position="21"/>
        <end position="42"/>
    </location>
</feature>
<dbReference type="InterPro" id="IPR001247">
    <property type="entry name" value="ExoRNase_PH_dom1"/>
</dbReference>
<evidence type="ECO:0000256" key="5">
    <source>
        <dbReference type="ARBA" id="ARBA00022884"/>
    </source>
</evidence>
<keyword evidence="5" id="KW-0694">RNA-binding</keyword>
<keyword evidence="8" id="KW-0732">Signal</keyword>
<feature type="compositionally biased region" description="Low complexity" evidence="7">
    <location>
        <begin position="492"/>
        <end position="511"/>
    </location>
</feature>
<accession>A0A7S1ZHE1</accession>
<dbReference type="GO" id="GO:0034473">
    <property type="term" value="P:U1 snRNA 3'-end processing"/>
    <property type="evidence" value="ECO:0007669"/>
    <property type="project" value="TreeGrafter"/>
</dbReference>
<dbReference type="Pfam" id="PF01138">
    <property type="entry name" value="RNase_PH"/>
    <property type="match status" value="1"/>
</dbReference>
<evidence type="ECO:0000256" key="6">
    <source>
        <dbReference type="ARBA" id="ARBA00023242"/>
    </source>
</evidence>
<feature type="signal peptide" evidence="8">
    <location>
        <begin position="1"/>
        <end position="24"/>
    </location>
</feature>
<dbReference type="InterPro" id="IPR033100">
    <property type="entry name" value="Rrp45"/>
</dbReference>
<feature type="compositionally biased region" description="Low complexity" evidence="7">
    <location>
        <begin position="462"/>
        <end position="473"/>
    </location>
</feature>
<dbReference type="GO" id="GO:0035925">
    <property type="term" value="F:mRNA 3'-UTR AU-rich region binding"/>
    <property type="evidence" value="ECO:0007669"/>
    <property type="project" value="TreeGrafter"/>
</dbReference>
<feature type="region of interest" description="Disordered" evidence="7">
    <location>
        <begin position="112"/>
        <end position="140"/>
    </location>
</feature>
<dbReference type="SUPFAM" id="SSF55666">
    <property type="entry name" value="Ribonuclease PH domain 2-like"/>
    <property type="match status" value="1"/>
</dbReference>
<dbReference type="GO" id="GO:0000176">
    <property type="term" value="C:nuclear exosome (RNase complex)"/>
    <property type="evidence" value="ECO:0007669"/>
    <property type="project" value="TreeGrafter"/>
</dbReference>
<proteinExistence type="inferred from homology"/>
<dbReference type="PANTHER" id="PTHR11097:SF14">
    <property type="entry name" value="EXOSOME COMPLEX COMPONENT RRP45"/>
    <property type="match status" value="1"/>
</dbReference>
<dbReference type="InterPro" id="IPR015847">
    <property type="entry name" value="ExoRNase_PH_dom2"/>
</dbReference>
<feature type="chain" id="PRO_5030621460" evidence="8">
    <location>
        <begin position="25"/>
        <end position="592"/>
    </location>
</feature>
<dbReference type="GO" id="GO:0034476">
    <property type="term" value="P:U5 snRNA 3'-end processing"/>
    <property type="evidence" value="ECO:0007669"/>
    <property type="project" value="TreeGrafter"/>
</dbReference>
<feature type="domain" description="Exoribonuclease phosphorolytic" evidence="9">
    <location>
        <begin position="45"/>
        <end position="211"/>
    </location>
</feature>
<dbReference type="GO" id="GO:0016075">
    <property type="term" value="P:rRNA catabolic process"/>
    <property type="evidence" value="ECO:0007669"/>
    <property type="project" value="TreeGrafter"/>
</dbReference>
<evidence type="ECO:0000256" key="1">
    <source>
        <dbReference type="ARBA" id="ARBA00004123"/>
    </source>
</evidence>
<organism evidence="11">
    <name type="scientific">Ditylum brightwellii</name>
    <dbReference type="NCBI Taxonomy" id="49249"/>
    <lineage>
        <taxon>Eukaryota</taxon>
        <taxon>Sar</taxon>
        <taxon>Stramenopiles</taxon>
        <taxon>Ochrophyta</taxon>
        <taxon>Bacillariophyta</taxon>
        <taxon>Mediophyceae</taxon>
        <taxon>Lithodesmiophycidae</taxon>
        <taxon>Lithodesmiales</taxon>
        <taxon>Lithodesmiaceae</taxon>
        <taxon>Ditylum</taxon>
    </lineage>
</organism>
<name>A0A7S1ZHE1_9STRA</name>
<gene>
    <name evidence="11" type="ORF">DBRI1063_LOCUS15332</name>
</gene>
<evidence type="ECO:0000256" key="7">
    <source>
        <dbReference type="SAM" id="MobiDB-lite"/>
    </source>
</evidence>
<dbReference type="Gene3D" id="3.30.230.70">
    <property type="entry name" value="GHMP Kinase, N-terminal domain"/>
    <property type="match status" value="1"/>
</dbReference>
<sequence length="592" mass="64935">METFCFSCAIQLFVLVLLTPSSSSSSSSHKTKTPLRLDGRTPLQTRPLRLTFGRSSNRSECTAQYGPSSRCTTVISCDLIPPTNPMDRPNDGVVRINVDMSPMAAMGYENAAPVSTHTSSSSGGDTTSASTSGGGTHPMEDTQKLLTNRILRILERTIVAGGVIDTESLCVSSGHWVWRLNIDVTILDSGGNIVDVAMMATVGALRHYRKPQVDVTQQESGLSGEENFVSYTPMIWNDEDKEPTPLPLHHTPLSLTYALYSDMTGSSTTVAAFLDPTDREELVSNGTITITFNKHGEICSLDFPGGCEMKPTQILQCTKLAEGKCVELCTLLENALSEADDKAGKERMDRLKSSLASSSSSGKNTMMAEVQDGLPYVEQTNDDMNIENTDLNDVGTKQAEESITKAAATEETEEEELYRLEALDYARMHVAAKVKEDDEKKKKFQKQQKKKGTSLMEAMLKSASSTSSHVDSSNPNAVSSNRTMEDDKEFEAYAAAQQQQNTTATTTMTMAIDSDDEEEEEEEVTTLQSEFGTIVSVSNDREKEEEEKPKKKAKMVEMTDDNDDEEEDVDDLAKAVIGKKKKKKKSKKKKGQ</sequence>
<evidence type="ECO:0000256" key="3">
    <source>
        <dbReference type="ARBA" id="ARBA00006678"/>
    </source>
</evidence>
<dbReference type="GO" id="GO:0071038">
    <property type="term" value="P:TRAMP-dependent tRNA surveillance pathway"/>
    <property type="evidence" value="ECO:0007669"/>
    <property type="project" value="TreeGrafter"/>
</dbReference>
<dbReference type="GO" id="GO:0034475">
    <property type="term" value="P:U4 snRNA 3'-end processing"/>
    <property type="evidence" value="ECO:0007669"/>
    <property type="project" value="TreeGrafter"/>
</dbReference>
<dbReference type="PANTHER" id="PTHR11097">
    <property type="entry name" value="EXOSOME COMPLEX EXONUCLEASE RIBOSOMAL RNA PROCESSING PROTEIN"/>
    <property type="match status" value="1"/>
</dbReference>
<feature type="compositionally biased region" description="Low complexity" evidence="7">
    <location>
        <begin position="115"/>
        <end position="131"/>
    </location>
</feature>
<dbReference type="AlphaFoldDB" id="A0A7S1ZHE1"/>
<dbReference type="InterPro" id="IPR020568">
    <property type="entry name" value="Ribosomal_Su5_D2-typ_SF"/>
</dbReference>
<evidence type="ECO:0000259" key="10">
    <source>
        <dbReference type="Pfam" id="PF03725"/>
    </source>
</evidence>
<comment type="similarity">
    <text evidence="3">Belongs to the RNase PH family.</text>
</comment>
<dbReference type="SUPFAM" id="SSF54211">
    <property type="entry name" value="Ribosomal protein S5 domain 2-like"/>
    <property type="match status" value="1"/>
</dbReference>
<dbReference type="GO" id="GO:0000467">
    <property type="term" value="P:exonucleolytic trimming to generate mature 3'-end of 5.8S rRNA from tricistronic rRNA transcript (SSU-rRNA, 5.8S rRNA, LSU-rRNA)"/>
    <property type="evidence" value="ECO:0007669"/>
    <property type="project" value="TreeGrafter"/>
</dbReference>
<dbReference type="GO" id="GO:0071035">
    <property type="term" value="P:nuclear polyadenylation-dependent rRNA catabolic process"/>
    <property type="evidence" value="ECO:0007669"/>
    <property type="project" value="TreeGrafter"/>
</dbReference>
<evidence type="ECO:0000256" key="4">
    <source>
        <dbReference type="ARBA" id="ARBA00022490"/>
    </source>
</evidence>